<reference evidence="10" key="1">
    <citation type="journal article" date="2019" name="Int. J. Syst. Evol. Microbiol.">
        <title>The Global Catalogue of Microorganisms (GCM) 10K type strain sequencing project: providing services to taxonomists for standard genome sequencing and annotation.</title>
        <authorList>
            <consortium name="The Broad Institute Genomics Platform"/>
            <consortium name="The Broad Institute Genome Sequencing Center for Infectious Disease"/>
            <person name="Wu L."/>
            <person name="Ma J."/>
        </authorList>
    </citation>
    <scope>NUCLEOTIDE SEQUENCE [LARGE SCALE GENOMIC DNA]</scope>
    <source>
        <strain evidence="10">CGMCC 4.7466</strain>
    </source>
</reference>
<keyword evidence="4 7" id="KW-0812">Transmembrane</keyword>
<sequence length="229" mass="26023">MKKEEIDITDIERILLGEAPAEFLIETLLRTLIIFLVLLVFLRLIGKRMGGMLTFTELAVMLTLGAVLAVPMQTPDRGLLQGIIILSGILFFHRGLNLYEFKKPKLEFWTQGKATILVKDGIIQNKNLRSARISKHQLYSALRNKNILNLGKVKRVYLESYGLFSIYEFEKKRAGLSILPSSDADLIDSKNKEEVEYIACLNCGYSEKPAQPNPVCKICNNQQWKKATF</sequence>
<proteinExistence type="inferred from homology"/>
<dbReference type="Proteomes" id="UP001595818">
    <property type="component" value="Unassembled WGS sequence"/>
</dbReference>
<keyword evidence="10" id="KW-1185">Reference proteome</keyword>
<accession>A0ABV9T354</accession>
<comment type="similarity">
    <text evidence="2">Belongs to the UPF0702 family.</text>
</comment>
<dbReference type="InterPro" id="IPR023090">
    <property type="entry name" value="UPF0702_alpha/beta_dom_sf"/>
</dbReference>
<feature type="transmembrane region" description="Helical" evidence="7">
    <location>
        <begin position="23"/>
        <end position="45"/>
    </location>
</feature>
<organism evidence="9 10">
    <name type="scientific">Negadavirga shengliensis</name>
    <dbReference type="NCBI Taxonomy" id="1389218"/>
    <lineage>
        <taxon>Bacteria</taxon>
        <taxon>Pseudomonadati</taxon>
        <taxon>Bacteroidota</taxon>
        <taxon>Cytophagia</taxon>
        <taxon>Cytophagales</taxon>
        <taxon>Cyclobacteriaceae</taxon>
        <taxon>Negadavirga</taxon>
    </lineage>
</organism>
<evidence type="ECO:0000313" key="10">
    <source>
        <dbReference type="Proteomes" id="UP001595818"/>
    </source>
</evidence>
<dbReference type="PANTHER" id="PTHR34582">
    <property type="entry name" value="UPF0702 TRANSMEMBRANE PROTEIN YCAP"/>
    <property type="match status" value="1"/>
</dbReference>
<dbReference type="Pfam" id="PF04239">
    <property type="entry name" value="DUF421"/>
    <property type="match status" value="1"/>
</dbReference>
<evidence type="ECO:0000256" key="3">
    <source>
        <dbReference type="ARBA" id="ARBA00022475"/>
    </source>
</evidence>
<feature type="transmembrane region" description="Helical" evidence="7">
    <location>
        <begin position="78"/>
        <end position="96"/>
    </location>
</feature>
<dbReference type="RefSeq" id="WP_377065734.1">
    <property type="nucleotide sequence ID" value="NZ_JBHSJJ010000009.1"/>
</dbReference>
<gene>
    <name evidence="9" type="ORF">ACFPFU_15740</name>
</gene>
<dbReference type="PANTHER" id="PTHR34582:SF6">
    <property type="entry name" value="UPF0702 TRANSMEMBRANE PROTEIN YCAP"/>
    <property type="match status" value="1"/>
</dbReference>
<dbReference type="InterPro" id="IPR007353">
    <property type="entry name" value="DUF421"/>
</dbReference>
<evidence type="ECO:0000256" key="1">
    <source>
        <dbReference type="ARBA" id="ARBA00004651"/>
    </source>
</evidence>
<evidence type="ECO:0000256" key="5">
    <source>
        <dbReference type="ARBA" id="ARBA00022989"/>
    </source>
</evidence>
<evidence type="ECO:0000313" key="9">
    <source>
        <dbReference type="EMBL" id="MFC4873151.1"/>
    </source>
</evidence>
<evidence type="ECO:0000256" key="7">
    <source>
        <dbReference type="SAM" id="Phobius"/>
    </source>
</evidence>
<evidence type="ECO:0000256" key="2">
    <source>
        <dbReference type="ARBA" id="ARBA00006448"/>
    </source>
</evidence>
<evidence type="ECO:0000256" key="4">
    <source>
        <dbReference type="ARBA" id="ARBA00022692"/>
    </source>
</evidence>
<comment type="caution">
    <text evidence="9">The sequence shown here is derived from an EMBL/GenBank/DDBJ whole genome shotgun (WGS) entry which is preliminary data.</text>
</comment>
<evidence type="ECO:0000259" key="8">
    <source>
        <dbReference type="Pfam" id="PF04239"/>
    </source>
</evidence>
<comment type="subcellular location">
    <subcellularLocation>
        <location evidence="1">Cell membrane</location>
        <topology evidence="1">Multi-pass membrane protein</topology>
    </subcellularLocation>
</comment>
<evidence type="ECO:0000256" key="6">
    <source>
        <dbReference type="ARBA" id="ARBA00023136"/>
    </source>
</evidence>
<keyword evidence="3" id="KW-1003">Cell membrane</keyword>
<dbReference type="EMBL" id="JBHSJJ010000009">
    <property type="protein sequence ID" value="MFC4873151.1"/>
    <property type="molecule type" value="Genomic_DNA"/>
</dbReference>
<name>A0ABV9T354_9BACT</name>
<dbReference type="Gene3D" id="3.30.240.20">
    <property type="entry name" value="bsu07140 like domains"/>
    <property type="match status" value="1"/>
</dbReference>
<feature type="domain" description="YetF C-terminal" evidence="8">
    <location>
        <begin position="104"/>
        <end position="175"/>
    </location>
</feature>
<feature type="transmembrane region" description="Helical" evidence="7">
    <location>
        <begin position="52"/>
        <end position="72"/>
    </location>
</feature>
<keyword evidence="5 7" id="KW-1133">Transmembrane helix</keyword>
<protein>
    <submittedName>
        <fullName evidence="9">DUF421 domain-containing protein</fullName>
    </submittedName>
</protein>
<keyword evidence="6 7" id="KW-0472">Membrane</keyword>